<gene>
    <name evidence="2" type="ORF">STEHIDRAFT_116276</name>
</gene>
<proteinExistence type="predicted"/>
<accession>R7RWP4</accession>
<feature type="compositionally biased region" description="Acidic residues" evidence="1">
    <location>
        <begin position="16"/>
        <end position="34"/>
    </location>
</feature>
<organism evidence="2 3">
    <name type="scientific">Stereum hirsutum (strain FP-91666)</name>
    <name type="common">White-rot fungus</name>
    <dbReference type="NCBI Taxonomy" id="721885"/>
    <lineage>
        <taxon>Eukaryota</taxon>
        <taxon>Fungi</taxon>
        <taxon>Dikarya</taxon>
        <taxon>Basidiomycota</taxon>
        <taxon>Agaricomycotina</taxon>
        <taxon>Agaricomycetes</taxon>
        <taxon>Russulales</taxon>
        <taxon>Stereaceae</taxon>
        <taxon>Stereum</taxon>
    </lineage>
</organism>
<keyword evidence="3" id="KW-1185">Reference proteome</keyword>
<feature type="compositionally biased region" description="Basic residues" evidence="1">
    <location>
        <begin position="118"/>
        <end position="127"/>
    </location>
</feature>
<feature type="compositionally biased region" description="Basic and acidic residues" evidence="1">
    <location>
        <begin position="1"/>
        <end position="15"/>
    </location>
</feature>
<feature type="compositionally biased region" description="Gly residues" evidence="1">
    <location>
        <begin position="81"/>
        <end position="92"/>
    </location>
</feature>
<evidence type="ECO:0000313" key="2">
    <source>
        <dbReference type="EMBL" id="EIM79796.1"/>
    </source>
</evidence>
<protein>
    <submittedName>
        <fullName evidence="2">Uncharacterized protein</fullName>
    </submittedName>
</protein>
<name>R7RWP4_STEHR</name>
<feature type="compositionally biased region" description="Low complexity" evidence="1">
    <location>
        <begin position="236"/>
        <end position="248"/>
    </location>
</feature>
<feature type="region of interest" description="Disordered" evidence="1">
    <location>
        <begin position="68"/>
        <end position="100"/>
    </location>
</feature>
<dbReference type="GeneID" id="18795886"/>
<dbReference type="EMBL" id="JH687401">
    <property type="protein sequence ID" value="EIM79796.1"/>
    <property type="molecule type" value="Genomic_DNA"/>
</dbReference>
<evidence type="ECO:0000313" key="3">
    <source>
        <dbReference type="Proteomes" id="UP000053927"/>
    </source>
</evidence>
<dbReference type="AlphaFoldDB" id="R7RWP4"/>
<dbReference type="RefSeq" id="XP_007311110.1">
    <property type="nucleotide sequence ID" value="XM_007311048.1"/>
</dbReference>
<reference evidence="3" key="1">
    <citation type="journal article" date="2012" name="Science">
        <title>The Paleozoic origin of enzymatic lignin decomposition reconstructed from 31 fungal genomes.</title>
        <authorList>
            <person name="Floudas D."/>
            <person name="Binder M."/>
            <person name="Riley R."/>
            <person name="Barry K."/>
            <person name="Blanchette R.A."/>
            <person name="Henrissat B."/>
            <person name="Martinez A.T."/>
            <person name="Otillar R."/>
            <person name="Spatafora J.W."/>
            <person name="Yadav J.S."/>
            <person name="Aerts A."/>
            <person name="Benoit I."/>
            <person name="Boyd A."/>
            <person name="Carlson A."/>
            <person name="Copeland A."/>
            <person name="Coutinho P.M."/>
            <person name="de Vries R.P."/>
            <person name="Ferreira P."/>
            <person name="Findley K."/>
            <person name="Foster B."/>
            <person name="Gaskell J."/>
            <person name="Glotzer D."/>
            <person name="Gorecki P."/>
            <person name="Heitman J."/>
            <person name="Hesse C."/>
            <person name="Hori C."/>
            <person name="Igarashi K."/>
            <person name="Jurgens J.A."/>
            <person name="Kallen N."/>
            <person name="Kersten P."/>
            <person name="Kohler A."/>
            <person name="Kuees U."/>
            <person name="Kumar T.K.A."/>
            <person name="Kuo A."/>
            <person name="LaButti K."/>
            <person name="Larrondo L.F."/>
            <person name="Lindquist E."/>
            <person name="Ling A."/>
            <person name="Lombard V."/>
            <person name="Lucas S."/>
            <person name="Lundell T."/>
            <person name="Martin R."/>
            <person name="McLaughlin D.J."/>
            <person name="Morgenstern I."/>
            <person name="Morin E."/>
            <person name="Murat C."/>
            <person name="Nagy L.G."/>
            <person name="Nolan M."/>
            <person name="Ohm R.A."/>
            <person name="Patyshakuliyeva A."/>
            <person name="Rokas A."/>
            <person name="Ruiz-Duenas F.J."/>
            <person name="Sabat G."/>
            <person name="Salamov A."/>
            <person name="Samejima M."/>
            <person name="Schmutz J."/>
            <person name="Slot J.C."/>
            <person name="St John F."/>
            <person name="Stenlid J."/>
            <person name="Sun H."/>
            <person name="Sun S."/>
            <person name="Syed K."/>
            <person name="Tsang A."/>
            <person name="Wiebenga A."/>
            <person name="Young D."/>
            <person name="Pisabarro A."/>
            <person name="Eastwood D.C."/>
            <person name="Martin F."/>
            <person name="Cullen D."/>
            <person name="Grigoriev I.V."/>
            <person name="Hibbett D.S."/>
        </authorList>
    </citation>
    <scope>NUCLEOTIDE SEQUENCE [LARGE SCALE GENOMIC DNA]</scope>
    <source>
        <strain evidence="3">FP-91666</strain>
    </source>
</reference>
<feature type="region of interest" description="Disordered" evidence="1">
    <location>
        <begin position="1"/>
        <end position="34"/>
    </location>
</feature>
<dbReference type="Proteomes" id="UP000053927">
    <property type="component" value="Unassembled WGS sequence"/>
</dbReference>
<sequence length="264" mass="29863">MNGSDTEKSSEKGNEGGEEDDTEEKTDVDVGDDIELSTEQWKKRYLENGRLEWDLEEAVGDADMLREEVEEAEEVVECEGGEGTSGGAGGSRGEQIRRHGQARLKRTWIIRSKSQRYGSRRRQKRKRVADDDLGDMMSMGGGQGEWEDTIATLNRESDRLIVEARTVKRERDVLKGDNAGLVKTTNEMKRMIRELILRLKTLRRTETCIPGDQNRKRAFDKGFPEPQIRSKKVFASPNSNPSGTSNTSAVEALVEDFDRCRCEE</sequence>
<dbReference type="KEGG" id="shs:STEHIDRAFT_116276"/>
<evidence type="ECO:0000256" key="1">
    <source>
        <dbReference type="SAM" id="MobiDB-lite"/>
    </source>
</evidence>
<feature type="region of interest" description="Disordered" evidence="1">
    <location>
        <begin position="231"/>
        <end position="250"/>
    </location>
</feature>
<feature type="compositionally biased region" description="Acidic residues" evidence="1">
    <location>
        <begin position="68"/>
        <end position="80"/>
    </location>
</feature>
<feature type="region of interest" description="Disordered" evidence="1">
    <location>
        <begin position="115"/>
        <end position="145"/>
    </location>
</feature>